<proteinExistence type="predicted"/>
<accession>A0A382Z9E6</accession>
<dbReference type="AlphaFoldDB" id="A0A382Z9E6"/>
<organism evidence="2">
    <name type="scientific">marine metagenome</name>
    <dbReference type="NCBI Taxonomy" id="408172"/>
    <lineage>
        <taxon>unclassified sequences</taxon>
        <taxon>metagenomes</taxon>
        <taxon>ecological metagenomes</taxon>
    </lineage>
</organism>
<protein>
    <recommendedName>
        <fullName evidence="1">Glycosyltransferase 2-like domain-containing protein</fullName>
    </recommendedName>
</protein>
<name>A0A382Z9E6_9ZZZZ</name>
<feature type="domain" description="Glycosyltransferase 2-like" evidence="1">
    <location>
        <begin position="4"/>
        <end position="31"/>
    </location>
</feature>
<evidence type="ECO:0000313" key="2">
    <source>
        <dbReference type="EMBL" id="SVD91308.1"/>
    </source>
</evidence>
<dbReference type="Gene3D" id="3.90.550.10">
    <property type="entry name" value="Spore Coat Polysaccharide Biosynthesis Protein SpsA, Chain A"/>
    <property type="match status" value="1"/>
</dbReference>
<reference evidence="2" key="1">
    <citation type="submission" date="2018-05" db="EMBL/GenBank/DDBJ databases">
        <authorList>
            <person name="Lanie J.A."/>
            <person name="Ng W.-L."/>
            <person name="Kazmierczak K.M."/>
            <person name="Andrzejewski T.M."/>
            <person name="Davidsen T.M."/>
            <person name="Wayne K.J."/>
            <person name="Tettelin H."/>
            <person name="Glass J.I."/>
            <person name="Rusch D."/>
            <person name="Podicherti R."/>
            <person name="Tsui H.-C.T."/>
            <person name="Winkler M.E."/>
        </authorList>
    </citation>
    <scope>NUCLEOTIDE SEQUENCE</scope>
</reference>
<dbReference type="InterPro" id="IPR029044">
    <property type="entry name" value="Nucleotide-diphossugar_trans"/>
</dbReference>
<dbReference type="Pfam" id="PF00535">
    <property type="entry name" value="Glycos_transf_2"/>
    <property type="match status" value="1"/>
</dbReference>
<gene>
    <name evidence="2" type="ORF">METZ01_LOCUS444162</name>
</gene>
<sequence length="31" mass="3429">MLVSIVVPVYNAAPFLSRCINSLLKQTHSNI</sequence>
<evidence type="ECO:0000259" key="1">
    <source>
        <dbReference type="Pfam" id="PF00535"/>
    </source>
</evidence>
<dbReference type="EMBL" id="UINC01181561">
    <property type="protein sequence ID" value="SVD91308.1"/>
    <property type="molecule type" value="Genomic_DNA"/>
</dbReference>
<dbReference type="InterPro" id="IPR001173">
    <property type="entry name" value="Glyco_trans_2-like"/>
</dbReference>
<feature type="non-terminal residue" evidence="2">
    <location>
        <position position="31"/>
    </location>
</feature>
<dbReference type="SUPFAM" id="SSF53448">
    <property type="entry name" value="Nucleotide-diphospho-sugar transferases"/>
    <property type="match status" value="1"/>
</dbReference>